<keyword evidence="1" id="KW-0175">Coiled coil</keyword>
<dbReference type="Proteomes" id="UP001215598">
    <property type="component" value="Unassembled WGS sequence"/>
</dbReference>
<reference evidence="2" key="1">
    <citation type="submission" date="2023-03" db="EMBL/GenBank/DDBJ databases">
        <title>Massive genome expansion in bonnet fungi (Mycena s.s.) driven by repeated elements and novel gene families across ecological guilds.</title>
        <authorList>
            <consortium name="Lawrence Berkeley National Laboratory"/>
            <person name="Harder C.B."/>
            <person name="Miyauchi S."/>
            <person name="Viragh M."/>
            <person name="Kuo A."/>
            <person name="Thoen E."/>
            <person name="Andreopoulos B."/>
            <person name="Lu D."/>
            <person name="Skrede I."/>
            <person name="Drula E."/>
            <person name="Henrissat B."/>
            <person name="Morin E."/>
            <person name="Kohler A."/>
            <person name="Barry K."/>
            <person name="LaButti K."/>
            <person name="Morin E."/>
            <person name="Salamov A."/>
            <person name="Lipzen A."/>
            <person name="Mereny Z."/>
            <person name="Hegedus B."/>
            <person name="Baldrian P."/>
            <person name="Stursova M."/>
            <person name="Weitz H."/>
            <person name="Taylor A."/>
            <person name="Grigoriev I.V."/>
            <person name="Nagy L.G."/>
            <person name="Martin F."/>
            <person name="Kauserud H."/>
        </authorList>
    </citation>
    <scope>NUCLEOTIDE SEQUENCE</scope>
    <source>
        <strain evidence="2">CBHHK182m</strain>
    </source>
</reference>
<dbReference type="EMBL" id="JARKIB010000011">
    <property type="protein sequence ID" value="KAJ7774949.1"/>
    <property type="molecule type" value="Genomic_DNA"/>
</dbReference>
<sequence>MSVKDIEARIDELSAEIERQKNILDQLERSRKVAYRQLNAIRDPVARLPLEISSEIFLQCLSLSPRPPADPRVAPMLLLNICNAWTNIALSNPALW</sequence>
<comment type="caution">
    <text evidence="2">The sequence shown here is derived from an EMBL/GenBank/DDBJ whole genome shotgun (WGS) entry which is preliminary data.</text>
</comment>
<feature type="coiled-coil region" evidence="1">
    <location>
        <begin position="3"/>
        <end position="37"/>
    </location>
</feature>
<evidence type="ECO:0000256" key="1">
    <source>
        <dbReference type="SAM" id="Coils"/>
    </source>
</evidence>
<protein>
    <recommendedName>
        <fullName evidence="4">F-box domain-containing protein</fullName>
    </recommendedName>
</protein>
<evidence type="ECO:0008006" key="4">
    <source>
        <dbReference type="Google" id="ProtNLM"/>
    </source>
</evidence>
<proteinExistence type="predicted"/>
<accession>A0AAD7K1M4</accession>
<keyword evidence="3" id="KW-1185">Reference proteome</keyword>
<gene>
    <name evidence="2" type="ORF">B0H16DRAFT_1408086</name>
</gene>
<feature type="non-terminal residue" evidence="2">
    <location>
        <position position="96"/>
    </location>
</feature>
<evidence type="ECO:0000313" key="3">
    <source>
        <dbReference type="Proteomes" id="UP001215598"/>
    </source>
</evidence>
<organism evidence="2 3">
    <name type="scientific">Mycena metata</name>
    <dbReference type="NCBI Taxonomy" id="1033252"/>
    <lineage>
        <taxon>Eukaryota</taxon>
        <taxon>Fungi</taxon>
        <taxon>Dikarya</taxon>
        <taxon>Basidiomycota</taxon>
        <taxon>Agaricomycotina</taxon>
        <taxon>Agaricomycetes</taxon>
        <taxon>Agaricomycetidae</taxon>
        <taxon>Agaricales</taxon>
        <taxon>Marasmiineae</taxon>
        <taxon>Mycenaceae</taxon>
        <taxon>Mycena</taxon>
    </lineage>
</organism>
<evidence type="ECO:0000313" key="2">
    <source>
        <dbReference type="EMBL" id="KAJ7774949.1"/>
    </source>
</evidence>
<name>A0AAD7K1M4_9AGAR</name>
<dbReference type="AlphaFoldDB" id="A0AAD7K1M4"/>